<protein>
    <submittedName>
        <fullName evidence="2">Uncharacterized protein LOC113792832</fullName>
    </submittedName>
</protein>
<dbReference type="AlphaFoldDB" id="A0A6P6XZ69"/>
<organism evidence="1 2">
    <name type="scientific">Dermatophagoides pteronyssinus</name>
    <name type="common">European house dust mite</name>
    <dbReference type="NCBI Taxonomy" id="6956"/>
    <lineage>
        <taxon>Eukaryota</taxon>
        <taxon>Metazoa</taxon>
        <taxon>Ecdysozoa</taxon>
        <taxon>Arthropoda</taxon>
        <taxon>Chelicerata</taxon>
        <taxon>Arachnida</taxon>
        <taxon>Acari</taxon>
        <taxon>Acariformes</taxon>
        <taxon>Sarcoptiformes</taxon>
        <taxon>Astigmata</taxon>
        <taxon>Psoroptidia</taxon>
        <taxon>Analgoidea</taxon>
        <taxon>Pyroglyphidae</taxon>
        <taxon>Dermatophagoidinae</taxon>
        <taxon>Dermatophagoides</taxon>
    </lineage>
</organism>
<proteinExistence type="predicted"/>
<dbReference type="RefSeq" id="XP_027198582.1">
    <property type="nucleotide sequence ID" value="XM_027342781.1"/>
</dbReference>
<dbReference type="GeneID" id="113792832"/>
<sequence>MDLIKEKSTLPTEELTQYMGYLTITERLAETSASSATTSSNMIKDSYDRPIKVPPVDPKNSFDYDHMDIIPQFDGKSSNFLSFIRLFDDVVGTTTTINEIKLICLKKKLDNMSRNLIAGIDHNYEYAYAILMEKYCDPWVVKQDVLKEMAELPNIEDPSQIDEMIGNLGIIRNRYYQLCEDSVHRDFLERELFYKICNKFPWVIADKSNNLLGKPERIHVFMKDVELMIMDWEMRQNHKTTKSPKFNNNAKECRFCARQHLTRECPMTIEERKQIIEEKNLCYRCLSENHQTELCPKRRNGCFNCGGNHSYLICHVPSRNNRNVRR</sequence>
<keyword evidence="1" id="KW-1185">Reference proteome</keyword>
<dbReference type="InParanoid" id="A0A6P6XZ69"/>
<dbReference type="PANTHER" id="PTHR47331:SF5">
    <property type="entry name" value="RIBONUCLEASE H"/>
    <property type="match status" value="1"/>
</dbReference>
<gene>
    <name evidence="2" type="primary">LOC113792832</name>
</gene>
<accession>A0A6P6XZ69</accession>
<dbReference type="KEGG" id="dpte:113792832"/>
<dbReference type="PANTHER" id="PTHR47331">
    <property type="entry name" value="PHD-TYPE DOMAIN-CONTAINING PROTEIN"/>
    <property type="match status" value="1"/>
</dbReference>
<dbReference type="OrthoDB" id="5984724at2759"/>
<dbReference type="Proteomes" id="UP000515146">
    <property type="component" value="Unplaced"/>
</dbReference>
<evidence type="ECO:0000313" key="1">
    <source>
        <dbReference type="Proteomes" id="UP000515146"/>
    </source>
</evidence>
<evidence type="ECO:0000313" key="2">
    <source>
        <dbReference type="RefSeq" id="XP_027198582.1"/>
    </source>
</evidence>
<name>A0A6P6XZ69_DERPT</name>
<reference evidence="2" key="1">
    <citation type="submission" date="2025-08" db="UniProtKB">
        <authorList>
            <consortium name="RefSeq"/>
        </authorList>
    </citation>
    <scope>IDENTIFICATION</scope>
    <source>
        <strain evidence="2">Airmid</strain>
    </source>
</reference>